<evidence type="ECO:0000313" key="2">
    <source>
        <dbReference type="EMBL" id="MEE1884412.1"/>
    </source>
</evidence>
<keyword evidence="3" id="KW-1185">Reference proteome</keyword>
<dbReference type="SMART" id="SM00530">
    <property type="entry name" value="HTH_XRE"/>
    <property type="match status" value="1"/>
</dbReference>
<dbReference type="InterPro" id="IPR010982">
    <property type="entry name" value="Lambda_DNA-bd_dom_sf"/>
</dbReference>
<evidence type="ECO:0000259" key="1">
    <source>
        <dbReference type="PROSITE" id="PS50943"/>
    </source>
</evidence>
<dbReference type="Gene3D" id="1.10.260.40">
    <property type="entry name" value="lambda repressor-like DNA-binding domains"/>
    <property type="match status" value="1"/>
</dbReference>
<sequence>MRIKIGKTLRGIRKLTGKKQHEIAALIFVSRATYSAWENDKGCPSLIQIYAFTNAVNIPIQSFILKLEEDQEI</sequence>
<proteinExistence type="predicted"/>
<dbReference type="EMBL" id="JAZDQU010000001">
    <property type="protein sequence ID" value="MEE1884412.1"/>
    <property type="molecule type" value="Genomic_DNA"/>
</dbReference>
<reference evidence="2 3" key="1">
    <citation type="submission" date="2024-01" db="EMBL/GenBank/DDBJ databases">
        <title>Pedobacter sp. nov., isolated from oil-contaminated soil.</title>
        <authorList>
            <person name="Le N.T.T."/>
        </authorList>
    </citation>
    <scope>NUCLEOTIDE SEQUENCE [LARGE SCALE GENOMIC DNA]</scope>
    <source>
        <strain evidence="2 3">VNH31</strain>
    </source>
</reference>
<protein>
    <submittedName>
        <fullName evidence="2">Helix-turn-helix transcriptional regulator</fullName>
    </submittedName>
</protein>
<accession>A0ABU7GZF8</accession>
<evidence type="ECO:0000313" key="3">
    <source>
        <dbReference type="Proteomes" id="UP001337681"/>
    </source>
</evidence>
<dbReference type="InterPro" id="IPR001387">
    <property type="entry name" value="Cro/C1-type_HTH"/>
</dbReference>
<dbReference type="PROSITE" id="PS50943">
    <property type="entry name" value="HTH_CROC1"/>
    <property type="match status" value="1"/>
</dbReference>
<dbReference type="RefSeq" id="WP_330145328.1">
    <property type="nucleotide sequence ID" value="NZ_JAZDQU010000001.1"/>
</dbReference>
<dbReference type="SUPFAM" id="SSF47413">
    <property type="entry name" value="lambda repressor-like DNA-binding domains"/>
    <property type="match status" value="1"/>
</dbReference>
<comment type="caution">
    <text evidence="2">The sequence shown here is derived from an EMBL/GenBank/DDBJ whole genome shotgun (WGS) entry which is preliminary data.</text>
</comment>
<dbReference type="Proteomes" id="UP001337681">
    <property type="component" value="Unassembled WGS sequence"/>
</dbReference>
<feature type="domain" description="HTH cro/C1-type" evidence="1">
    <location>
        <begin position="9"/>
        <end position="63"/>
    </location>
</feature>
<dbReference type="CDD" id="cd00093">
    <property type="entry name" value="HTH_XRE"/>
    <property type="match status" value="1"/>
</dbReference>
<gene>
    <name evidence="2" type="ORF">VRU49_03160</name>
</gene>
<dbReference type="Pfam" id="PF01381">
    <property type="entry name" value="HTH_3"/>
    <property type="match status" value="1"/>
</dbReference>
<name>A0ABU7GZF8_9SPHI</name>
<organism evidence="2 3">
    <name type="scientific">Pedobacter flavus</name>
    <dbReference type="NCBI Taxonomy" id="3113906"/>
    <lineage>
        <taxon>Bacteria</taxon>
        <taxon>Pseudomonadati</taxon>
        <taxon>Bacteroidota</taxon>
        <taxon>Sphingobacteriia</taxon>
        <taxon>Sphingobacteriales</taxon>
        <taxon>Sphingobacteriaceae</taxon>
        <taxon>Pedobacter</taxon>
    </lineage>
</organism>